<feature type="domain" description="Rhodanese" evidence="4">
    <location>
        <begin position="16"/>
        <end position="137"/>
    </location>
</feature>
<keyword evidence="1 5" id="KW-0808">Transferase</keyword>
<dbReference type="PROSITE" id="PS50206">
    <property type="entry name" value="RHODANESE_3"/>
    <property type="match status" value="2"/>
</dbReference>
<proteinExistence type="predicted"/>
<organism evidence="5 6">
    <name type="scientific">Kushneria sinocarnis</name>
    <dbReference type="NCBI Taxonomy" id="595502"/>
    <lineage>
        <taxon>Bacteria</taxon>
        <taxon>Pseudomonadati</taxon>
        <taxon>Pseudomonadota</taxon>
        <taxon>Gammaproteobacteria</taxon>
        <taxon>Oceanospirillales</taxon>
        <taxon>Halomonadaceae</taxon>
        <taxon>Kushneria</taxon>
    </lineage>
</organism>
<protein>
    <submittedName>
        <fullName evidence="5">Thiosulfate/3-mercaptopyruvate sulfurtransferase</fullName>
    </submittedName>
</protein>
<keyword evidence="2" id="KW-0677">Repeat</keyword>
<evidence type="ECO:0000256" key="2">
    <source>
        <dbReference type="ARBA" id="ARBA00022737"/>
    </source>
</evidence>
<evidence type="ECO:0000259" key="4">
    <source>
        <dbReference type="PROSITE" id="PS50206"/>
    </source>
</evidence>
<keyword evidence="5" id="KW-0670">Pyruvate</keyword>
<feature type="region of interest" description="Disordered" evidence="3">
    <location>
        <begin position="260"/>
        <end position="282"/>
    </location>
</feature>
<dbReference type="InterPro" id="IPR001763">
    <property type="entry name" value="Rhodanese-like_dom"/>
</dbReference>
<dbReference type="GO" id="GO:0004792">
    <property type="term" value="F:thiosulfate-cyanide sulfurtransferase activity"/>
    <property type="evidence" value="ECO:0007669"/>
    <property type="project" value="TreeGrafter"/>
</dbReference>
<dbReference type="OrthoDB" id="9781034at2"/>
<dbReference type="SMART" id="SM00450">
    <property type="entry name" value="RHOD"/>
    <property type="match status" value="2"/>
</dbReference>
<dbReference type="CDD" id="cd01449">
    <property type="entry name" value="TST_Repeat_2"/>
    <property type="match status" value="1"/>
</dbReference>
<dbReference type="PANTHER" id="PTHR11364:SF27">
    <property type="entry name" value="SULFURTRANSFERASE"/>
    <property type="match status" value="1"/>
</dbReference>
<gene>
    <name evidence="5" type="ORF">C7446_1282</name>
</gene>
<dbReference type="Gene3D" id="3.40.250.10">
    <property type="entry name" value="Rhodanese-like domain"/>
    <property type="match status" value="2"/>
</dbReference>
<reference evidence="5 6" key="1">
    <citation type="submission" date="2018-10" db="EMBL/GenBank/DDBJ databases">
        <title>Genomic Encyclopedia of Type Strains, Phase IV (KMG-IV): sequencing the most valuable type-strain genomes for metagenomic binning, comparative biology and taxonomic classification.</title>
        <authorList>
            <person name="Goeker M."/>
        </authorList>
    </citation>
    <scope>NUCLEOTIDE SEQUENCE [LARGE SCALE GENOMIC DNA]</scope>
    <source>
        <strain evidence="5 6">DSM 23229</strain>
    </source>
</reference>
<evidence type="ECO:0000256" key="1">
    <source>
        <dbReference type="ARBA" id="ARBA00022679"/>
    </source>
</evidence>
<dbReference type="AlphaFoldDB" id="A0A420WYU5"/>
<evidence type="ECO:0000313" key="5">
    <source>
        <dbReference type="EMBL" id="RKR06340.1"/>
    </source>
</evidence>
<dbReference type="Pfam" id="PF00581">
    <property type="entry name" value="Rhodanese"/>
    <property type="match status" value="2"/>
</dbReference>
<feature type="domain" description="Rhodanese" evidence="4">
    <location>
        <begin position="164"/>
        <end position="272"/>
    </location>
</feature>
<keyword evidence="6" id="KW-1185">Reference proteome</keyword>
<dbReference type="Proteomes" id="UP000281975">
    <property type="component" value="Unassembled WGS sequence"/>
</dbReference>
<evidence type="ECO:0000313" key="6">
    <source>
        <dbReference type="Proteomes" id="UP000281975"/>
    </source>
</evidence>
<dbReference type="InterPro" id="IPR045078">
    <property type="entry name" value="TST/MPST-like"/>
</dbReference>
<dbReference type="CDD" id="cd01448">
    <property type="entry name" value="TST_Repeat_1"/>
    <property type="match status" value="1"/>
</dbReference>
<dbReference type="InterPro" id="IPR036873">
    <property type="entry name" value="Rhodanese-like_dom_sf"/>
</dbReference>
<dbReference type="EMBL" id="RBIN01000003">
    <property type="protein sequence ID" value="RKR06340.1"/>
    <property type="molecule type" value="Genomic_DNA"/>
</dbReference>
<dbReference type="SUPFAM" id="SSF52821">
    <property type="entry name" value="Rhodanese/Cell cycle control phosphatase"/>
    <property type="match status" value="2"/>
</dbReference>
<comment type="caution">
    <text evidence="5">The sequence shown here is derived from an EMBL/GenBank/DDBJ whole genome shotgun (WGS) entry which is preliminary data.</text>
</comment>
<evidence type="ECO:0000256" key="3">
    <source>
        <dbReference type="SAM" id="MobiDB-lite"/>
    </source>
</evidence>
<sequence>MAALIDISTLALWQRDPRPLLILDCRARLDDAEAGRRMWLEGHLPGALHADMDRELSAPPGGAHGGRHPLPAPAQWQETLQHWGIDPGVRVVVYDDAGGQLAAARAWWMLRWAGHENVHVLNGGIQVWQADGGRLESGETPLPTPSGWQPEFNHDMIASADEVASGNALLLDARPATRYRGDNEPIDPVAGHIPGAHNLPGASMLDDTSCLIDSAELEQLLPATGQQSIAYCGSGISACLIILAHAALGRPLPKLYPGSWSEWSSDPSRPVATEHPSRRPDI</sequence>
<name>A0A420WYU5_9GAMM</name>
<dbReference type="RefSeq" id="WP_121172253.1">
    <property type="nucleotide sequence ID" value="NZ_RBIN01000003.1"/>
</dbReference>
<dbReference type="PANTHER" id="PTHR11364">
    <property type="entry name" value="THIOSULFATE SULFERTANSFERASE"/>
    <property type="match status" value="1"/>
</dbReference>
<accession>A0A420WYU5</accession>
<feature type="region of interest" description="Disordered" evidence="3">
    <location>
        <begin position="52"/>
        <end position="72"/>
    </location>
</feature>